<evidence type="ECO:0008006" key="3">
    <source>
        <dbReference type="Google" id="ProtNLM"/>
    </source>
</evidence>
<gene>
    <name evidence="1" type="ORF">J8F10_24350</name>
</gene>
<sequence length="111" mass="12840">MSARLVDEKPLFIPLNSEFWYAFRRGEKTDELRLYGPRWNESTCRVGRKAVLSKGYGKAHRISAVVAEFHKRDARSFGSTTQANILRLFGSLDKPIAQIKFIDFDRSKYPI</sequence>
<evidence type="ECO:0000313" key="2">
    <source>
        <dbReference type="Proteomes" id="UP000676565"/>
    </source>
</evidence>
<name>A0ABS5BZR6_9BACT</name>
<organism evidence="1 2">
    <name type="scientific">Gemmata palustris</name>
    <dbReference type="NCBI Taxonomy" id="2822762"/>
    <lineage>
        <taxon>Bacteria</taxon>
        <taxon>Pseudomonadati</taxon>
        <taxon>Planctomycetota</taxon>
        <taxon>Planctomycetia</taxon>
        <taxon>Gemmatales</taxon>
        <taxon>Gemmataceae</taxon>
        <taxon>Gemmata</taxon>
    </lineage>
</organism>
<dbReference type="Proteomes" id="UP000676565">
    <property type="component" value="Unassembled WGS sequence"/>
</dbReference>
<evidence type="ECO:0000313" key="1">
    <source>
        <dbReference type="EMBL" id="MBP3958393.1"/>
    </source>
</evidence>
<keyword evidence="2" id="KW-1185">Reference proteome</keyword>
<accession>A0ABS5BZR6</accession>
<dbReference type="RefSeq" id="WP_210658338.1">
    <property type="nucleotide sequence ID" value="NZ_JAGKQQ010000001.1"/>
</dbReference>
<protein>
    <recommendedName>
        <fullName evidence="3">ASCH domain-containing protein</fullName>
    </recommendedName>
</protein>
<reference evidence="1 2" key="1">
    <citation type="submission" date="2021-04" db="EMBL/GenBank/DDBJ databases">
        <authorList>
            <person name="Ivanova A."/>
        </authorList>
    </citation>
    <scope>NUCLEOTIDE SEQUENCE [LARGE SCALE GENOMIC DNA]</scope>
    <source>
        <strain evidence="1 2">G18</strain>
    </source>
</reference>
<proteinExistence type="predicted"/>
<comment type="caution">
    <text evidence="1">The sequence shown here is derived from an EMBL/GenBank/DDBJ whole genome shotgun (WGS) entry which is preliminary data.</text>
</comment>
<dbReference type="EMBL" id="JAGKQQ010000001">
    <property type="protein sequence ID" value="MBP3958393.1"/>
    <property type="molecule type" value="Genomic_DNA"/>
</dbReference>